<protein>
    <submittedName>
        <fullName evidence="3">Glycosyltransferase family 1 protein</fullName>
    </submittedName>
</protein>
<dbReference type="CDD" id="cd03784">
    <property type="entry name" value="GT1_Gtf-like"/>
    <property type="match status" value="1"/>
</dbReference>
<accession>A0ABR1QUS0</accession>
<sequence length="459" mass="49805">MSSSAKPLLVLTCTPGAGHINPIKGLAQALVLDGYEVTAVSSSHYQSVFEGVGCGYVAVQGYGDYWDEDRDAKWPERALIPPGPEQFSWTMEHSFIRVIPDQFAAIQKAIEILREKNPGRPVLLLNESGFLGALPIMRGAQGVKPDGVIGVGVLLVSLNSVDTAPFGPGLPPPTSAASEVAQYAEMRKHIDGLIWEKPLKVCRDIMGELGAQVPDDEALSPDVVYFWPDRFLQLCPPSTQYPRSDAPKTFRFTGGLPRLPREPGASAVERPAWWDEVVENPAKKDIVLVTQGTVELNYENLISPTLETMKDRPNTLVIVVLGVKGASLGSDVTIPDNARVLDYLPFDDVLPHCSVLVHNGGYGGVQHSIRHGTPMVLAGETEDKPEMCAIAAWAGVAVNLKTGKPSKEALRTAIDEVISDSKYKQACQRIQEEIASFDPLKVITETIDGIVQSKQPVTR</sequence>
<dbReference type="Proteomes" id="UP001391051">
    <property type="component" value="Unassembled WGS sequence"/>
</dbReference>
<dbReference type="EMBL" id="JAQQWE010000001">
    <property type="protein sequence ID" value="KAK7966410.1"/>
    <property type="molecule type" value="Genomic_DNA"/>
</dbReference>
<gene>
    <name evidence="3" type="ORF">PG986_000687</name>
</gene>
<evidence type="ECO:0000259" key="2">
    <source>
        <dbReference type="Pfam" id="PF06722"/>
    </source>
</evidence>
<dbReference type="PANTHER" id="PTHR21015">
    <property type="entry name" value="UDP-N-ACETYLGLUCOSAMINE--N-ACETYLMURAMYL-(PENTAPEPTIDE) PYROPHOSPHORYL-UNDECAPRENOL N-ACETYLGLUCOSAMINE TRANSFERASE 1"/>
    <property type="match status" value="1"/>
</dbReference>
<dbReference type="Pfam" id="PF06722">
    <property type="entry name" value="EryCIII-like_C"/>
    <property type="match status" value="1"/>
</dbReference>
<dbReference type="InterPro" id="IPR002213">
    <property type="entry name" value="UDP_glucos_trans"/>
</dbReference>
<dbReference type="Gene3D" id="3.40.50.2000">
    <property type="entry name" value="Glycogen Phosphorylase B"/>
    <property type="match status" value="2"/>
</dbReference>
<feature type="domain" description="Erythromycin biosynthesis protein CIII-like C-terminal" evidence="2">
    <location>
        <begin position="330"/>
        <end position="436"/>
    </location>
</feature>
<dbReference type="SUPFAM" id="SSF53756">
    <property type="entry name" value="UDP-Glycosyltransferase/glycogen phosphorylase"/>
    <property type="match status" value="1"/>
</dbReference>
<dbReference type="RefSeq" id="XP_066705802.1">
    <property type="nucleotide sequence ID" value="XM_066836909.1"/>
</dbReference>
<dbReference type="PANTHER" id="PTHR21015:SF22">
    <property type="entry name" value="GLYCOSYLTRANSFERASE"/>
    <property type="match status" value="1"/>
</dbReference>
<dbReference type="InterPro" id="IPR010610">
    <property type="entry name" value="EryCIII-like_C"/>
</dbReference>
<keyword evidence="1" id="KW-0808">Transferase</keyword>
<evidence type="ECO:0000313" key="4">
    <source>
        <dbReference type="Proteomes" id="UP001391051"/>
    </source>
</evidence>
<organism evidence="3 4">
    <name type="scientific">Apiospora aurea</name>
    <dbReference type="NCBI Taxonomy" id="335848"/>
    <lineage>
        <taxon>Eukaryota</taxon>
        <taxon>Fungi</taxon>
        <taxon>Dikarya</taxon>
        <taxon>Ascomycota</taxon>
        <taxon>Pezizomycotina</taxon>
        <taxon>Sordariomycetes</taxon>
        <taxon>Xylariomycetidae</taxon>
        <taxon>Amphisphaeriales</taxon>
        <taxon>Apiosporaceae</taxon>
        <taxon>Apiospora</taxon>
    </lineage>
</organism>
<keyword evidence="4" id="KW-1185">Reference proteome</keyword>
<comment type="caution">
    <text evidence="3">The sequence shown here is derived from an EMBL/GenBank/DDBJ whole genome shotgun (WGS) entry which is preliminary data.</text>
</comment>
<proteinExistence type="predicted"/>
<dbReference type="GeneID" id="92069971"/>
<name>A0ABR1QUS0_9PEZI</name>
<evidence type="ECO:0000313" key="3">
    <source>
        <dbReference type="EMBL" id="KAK7966410.1"/>
    </source>
</evidence>
<evidence type="ECO:0000256" key="1">
    <source>
        <dbReference type="ARBA" id="ARBA00022679"/>
    </source>
</evidence>
<reference evidence="3 4" key="1">
    <citation type="submission" date="2023-01" db="EMBL/GenBank/DDBJ databases">
        <title>Analysis of 21 Apiospora genomes using comparative genomics revels a genus with tremendous synthesis potential of carbohydrate active enzymes and secondary metabolites.</title>
        <authorList>
            <person name="Sorensen T."/>
        </authorList>
    </citation>
    <scope>NUCLEOTIDE SEQUENCE [LARGE SCALE GENOMIC DNA]</scope>
    <source>
        <strain evidence="3 4">CBS 24483</strain>
    </source>
</reference>